<name>A0A1Y2HEX7_9FUNG</name>
<keyword evidence="2" id="KW-1185">Reference proteome</keyword>
<dbReference type="AlphaFoldDB" id="A0A1Y2HEX7"/>
<reference evidence="1 2" key="1">
    <citation type="submission" date="2016-07" db="EMBL/GenBank/DDBJ databases">
        <title>Pervasive Adenine N6-methylation of Active Genes in Fungi.</title>
        <authorList>
            <consortium name="DOE Joint Genome Institute"/>
            <person name="Mondo S.J."/>
            <person name="Dannebaum R.O."/>
            <person name="Kuo R.C."/>
            <person name="Labutti K."/>
            <person name="Haridas S."/>
            <person name="Kuo A."/>
            <person name="Salamov A."/>
            <person name="Ahrendt S.R."/>
            <person name="Lipzen A."/>
            <person name="Sullivan W."/>
            <person name="Andreopoulos W.B."/>
            <person name="Clum A."/>
            <person name="Lindquist E."/>
            <person name="Daum C."/>
            <person name="Ramamoorthy G.K."/>
            <person name="Gryganskyi A."/>
            <person name="Culley D."/>
            <person name="Magnuson J.K."/>
            <person name="James T.Y."/>
            <person name="O'Malley M.A."/>
            <person name="Stajich J.E."/>
            <person name="Spatafora J.W."/>
            <person name="Visel A."/>
            <person name="Grigoriev I.V."/>
        </authorList>
    </citation>
    <scope>NUCLEOTIDE SEQUENCE [LARGE SCALE GENOMIC DNA]</scope>
    <source>
        <strain evidence="1 2">PL171</strain>
    </source>
</reference>
<evidence type="ECO:0000313" key="2">
    <source>
        <dbReference type="Proteomes" id="UP000193411"/>
    </source>
</evidence>
<dbReference type="Proteomes" id="UP000193411">
    <property type="component" value="Unassembled WGS sequence"/>
</dbReference>
<dbReference type="EMBL" id="MCFL01000057">
    <property type="protein sequence ID" value="ORZ31632.1"/>
    <property type="molecule type" value="Genomic_DNA"/>
</dbReference>
<evidence type="ECO:0000313" key="1">
    <source>
        <dbReference type="EMBL" id="ORZ31632.1"/>
    </source>
</evidence>
<sequence>MCLLLVNHRPDSISRRMYRMAKSIEKRHPVCTLHIHFLASRDSNYFSQSIPSHSHCNRSLPLESDAPFILPPFVSRRLE</sequence>
<organism evidence="1 2">
    <name type="scientific">Catenaria anguillulae PL171</name>
    <dbReference type="NCBI Taxonomy" id="765915"/>
    <lineage>
        <taxon>Eukaryota</taxon>
        <taxon>Fungi</taxon>
        <taxon>Fungi incertae sedis</taxon>
        <taxon>Blastocladiomycota</taxon>
        <taxon>Blastocladiomycetes</taxon>
        <taxon>Blastocladiales</taxon>
        <taxon>Catenariaceae</taxon>
        <taxon>Catenaria</taxon>
    </lineage>
</organism>
<gene>
    <name evidence="1" type="ORF">BCR44DRAFT_1441893</name>
</gene>
<protein>
    <submittedName>
        <fullName evidence="1">Uncharacterized protein</fullName>
    </submittedName>
</protein>
<proteinExistence type="predicted"/>
<accession>A0A1Y2HEX7</accession>
<comment type="caution">
    <text evidence="1">The sequence shown here is derived from an EMBL/GenBank/DDBJ whole genome shotgun (WGS) entry which is preliminary data.</text>
</comment>